<organism evidence="2 3">
    <name type="scientific">Meganyctiphanes norvegica</name>
    <name type="common">Northern krill</name>
    <name type="synonym">Thysanopoda norvegica</name>
    <dbReference type="NCBI Taxonomy" id="48144"/>
    <lineage>
        <taxon>Eukaryota</taxon>
        <taxon>Metazoa</taxon>
        <taxon>Ecdysozoa</taxon>
        <taxon>Arthropoda</taxon>
        <taxon>Crustacea</taxon>
        <taxon>Multicrustacea</taxon>
        <taxon>Malacostraca</taxon>
        <taxon>Eumalacostraca</taxon>
        <taxon>Eucarida</taxon>
        <taxon>Euphausiacea</taxon>
        <taxon>Euphausiidae</taxon>
        <taxon>Meganyctiphanes</taxon>
    </lineage>
</organism>
<evidence type="ECO:0000313" key="2">
    <source>
        <dbReference type="EMBL" id="CAL4142524.1"/>
    </source>
</evidence>
<feature type="compositionally biased region" description="Polar residues" evidence="1">
    <location>
        <begin position="14"/>
        <end position="31"/>
    </location>
</feature>
<name>A0AAV2RVR0_MEGNR</name>
<comment type="caution">
    <text evidence="2">The sequence shown here is derived from an EMBL/GenBank/DDBJ whole genome shotgun (WGS) entry which is preliminary data.</text>
</comment>
<evidence type="ECO:0000256" key="1">
    <source>
        <dbReference type="SAM" id="MobiDB-lite"/>
    </source>
</evidence>
<feature type="non-terminal residue" evidence="2">
    <location>
        <position position="1"/>
    </location>
</feature>
<feature type="compositionally biased region" description="Basic and acidic residues" evidence="1">
    <location>
        <begin position="91"/>
        <end position="108"/>
    </location>
</feature>
<dbReference type="EMBL" id="CAXKWB010033256">
    <property type="protein sequence ID" value="CAL4142524.1"/>
    <property type="molecule type" value="Genomic_DNA"/>
</dbReference>
<protein>
    <submittedName>
        <fullName evidence="2">Uncharacterized protein</fullName>
    </submittedName>
</protein>
<gene>
    <name evidence="2" type="ORF">MNOR_LOCUS29138</name>
</gene>
<evidence type="ECO:0000313" key="3">
    <source>
        <dbReference type="Proteomes" id="UP001497623"/>
    </source>
</evidence>
<feature type="compositionally biased region" description="Polar residues" evidence="1">
    <location>
        <begin position="54"/>
        <end position="80"/>
    </location>
</feature>
<feature type="non-terminal residue" evidence="2">
    <location>
        <position position="139"/>
    </location>
</feature>
<keyword evidence="3" id="KW-1185">Reference proteome</keyword>
<feature type="region of interest" description="Disordered" evidence="1">
    <location>
        <begin position="1"/>
        <end position="139"/>
    </location>
</feature>
<proteinExistence type="predicted"/>
<accession>A0AAV2RVR0</accession>
<sequence length="139" mass="15099">NGSTIGTLFRATATGGSSIGRSHLEVSQQPPTGVANPMYDQLGGNGAAFRQHHQGTQPVEHQYPHTSSWGEQRPNTQDACNSRLLGQSLARLDRMGVERQEPSARDLSGEPPQHQDAWEPLPSSLPLHHPTPDLLNNQV</sequence>
<dbReference type="Proteomes" id="UP001497623">
    <property type="component" value="Unassembled WGS sequence"/>
</dbReference>
<feature type="compositionally biased region" description="Low complexity" evidence="1">
    <location>
        <begin position="120"/>
        <end position="139"/>
    </location>
</feature>
<dbReference type="AlphaFoldDB" id="A0AAV2RVR0"/>
<reference evidence="2 3" key="1">
    <citation type="submission" date="2024-05" db="EMBL/GenBank/DDBJ databases">
        <authorList>
            <person name="Wallberg A."/>
        </authorList>
    </citation>
    <scope>NUCLEOTIDE SEQUENCE [LARGE SCALE GENOMIC DNA]</scope>
</reference>